<keyword evidence="2" id="KW-1185">Reference proteome</keyword>
<accession>A0ACC7MGW8</accession>
<evidence type="ECO:0000313" key="2">
    <source>
        <dbReference type="Proteomes" id="UP001168096"/>
    </source>
</evidence>
<reference evidence="1" key="1">
    <citation type="submission" date="2024-11" db="EMBL/GenBank/DDBJ databases">
        <title>Description of Massilia orientalis sp. nov., isolated from rhizosphere soil of Ageratina adenophora.</title>
        <authorList>
            <person name="Wang Y."/>
        </authorList>
    </citation>
    <scope>NUCLEOTIDE SEQUENCE</scope>
    <source>
        <strain evidence="1">YIM B02787</strain>
    </source>
</reference>
<sequence>MLTFFNEHHAQHAPASEPPERIDVVANEFTRRGLGRIVTPHGVPLTSLERIHTPRYLHFLRSAWNEWLSLDPRNAERDLVPSVWPGQGMRRDVEPDTFTGRLGLYAFDSTTPLTAGTWTAAKNGADCAINAAHALRLGERGTFALTRPPGHHAGADYCGGFCFLNNAALAAQHLLDDGLQRVAILDIDYHHGNGTQDIFYRRKDVLVASIHADPRTDYPYYAGHADETGAGAGLGVNLNVPLPRGTAAAQWFLALETACVKMAGFSPQALVVSLGVDGFSGDPRSHFGLASGDFLRIGERIGFLGLPTVFVFEGGSVVPELGINVVNVLEGFETAA</sequence>
<gene>
    <name evidence="1" type="ORF">QPK29_026600</name>
</gene>
<proteinExistence type="predicted"/>
<name>A0ACC7MGW8_9BURK</name>
<protein>
    <submittedName>
        <fullName evidence="1">Histone deacetylase family protein</fullName>
    </submittedName>
</protein>
<evidence type="ECO:0000313" key="1">
    <source>
        <dbReference type="EMBL" id="MFJ1471307.1"/>
    </source>
</evidence>
<dbReference type="EMBL" id="JASNRB020000021">
    <property type="protein sequence ID" value="MFJ1471307.1"/>
    <property type="molecule type" value="Genomic_DNA"/>
</dbReference>
<organism evidence="1 2">
    <name type="scientific">Massilia orientalis</name>
    <dbReference type="NCBI Taxonomy" id="3050128"/>
    <lineage>
        <taxon>Bacteria</taxon>
        <taxon>Pseudomonadati</taxon>
        <taxon>Pseudomonadota</taxon>
        <taxon>Betaproteobacteria</taxon>
        <taxon>Burkholderiales</taxon>
        <taxon>Oxalobacteraceae</taxon>
        <taxon>Telluria group</taxon>
        <taxon>Massilia</taxon>
    </lineage>
</organism>
<dbReference type="Proteomes" id="UP001168096">
    <property type="component" value="Unassembled WGS sequence"/>
</dbReference>
<comment type="caution">
    <text evidence="1">The sequence shown here is derived from an EMBL/GenBank/DDBJ whole genome shotgun (WGS) entry which is preliminary data.</text>
</comment>